<comment type="caution">
    <text evidence="2">The sequence shown here is derived from an EMBL/GenBank/DDBJ whole genome shotgun (WGS) entry which is preliminary data.</text>
</comment>
<organism evidence="2 3">
    <name type="scientific">Paenibacillus ferrarius</name>
    <dbReference type="NCBI Taxonomy" id="1469647"/>
    <lineage>
        <taxon>Bacteria</taxon>
        <taxon>Bacillati</taxon>
        <taxon>Bacillota</taxon>
        <taxon>Bacilli</taxon>
        <taxon>Bacillales</taxon>
        <taxon>Paenibacillaceae</taxon>
        <taxon>Paenibacillus</taxon>
    </lineage>
</organism>
<dbReference type="Proteomes" id="UP000190626">
    <property type="component" value="Unassembled WGS sequence"/>
</dbReference>
<evidence type="ECO:0000313" key="2">
    <source>
        <dbReference type="EMBL" id="OPH49628.1"/>
    </source>
</evidence>
<name>A0A1V4HC67_9BACL</name>
<evidence type="ECO:0000313" key="3">
    <source>
        <dbReference type="Proteomes" id="UP000190626"/>
    </source>
</evidence>
<protein>
    <submittedName>
        <fullName evidence="2">Uncharacterized protein</fullName>
    </submittedName>
</protein>
<feature type="region of interest" description="Disordered" evidence="1">
    <location>
        <begin position="1"/>
        <end position="142"/>
    </location>
</feature>
<dbReference type="EMBL" id="MBTG01000038">
    <property type="protein sequence ID" value="OPH49628.1"/>
    <property type="molecule type" value="Genomic_DNA"/>
</dbReference>
<dbReference type="AlphaFoldDB" id="A0A1V4HC67"/>
<gene>
    <name evidence="2" type="ORF">BC351_37165</name>
</gene>
<feature type="compositionally biased region" description="Basic and acidic residues" evidence="1">
    <location>
        <begin position="76"/>
        <end position="90"/>
    </location>
</feature>
<sequence>MGCPVVGQGNQHEQRSAEQHRREQEAPARAGEHHEQRVGAGGRMQRASQLHERDGGADGQREAPRVDAEGGEGAEPDERAQHVAADEAARLRKRALREREGDDAGGAQRRHEQRSMGGIADEAAEQDGKEAADAGDEHSEWFAEGIRDIHTGCTPLFEC</sequence>
<keyword evidence="3" id="KW-1185">Reference proteome</keyword>
<evidence type="ECO:0000256" key="1">
    <source>
        <dbReference type="SAM" id="MobiDB-lite"/>
    </source>
</evidence>
<feature type="compositionally biased region" description="Basic and acidic residues" evidence="1">
    <location>
        <begin position="49"/>
        <end position="68"/>
    </location>
</feature>
<feature type="compositionally biased region" description="Basic and acidic residues" evidence="1">
    <location>
        <begin position="126"/>
        <end position="142"/>
    </location>
</feature>
<feature type="compositionally biased region" description="Basic and acidic residues" evidence="1">
    <location>
        <begin position="12"/>
        <end position="37"/>
    </location>
</feature>
<reference evidence="3" key="1">
    <citation type="submission" date="2016-07" db="EMBL/GenBank/DDBJ databases">
        <authorList>
            <person name="Florea S."/>
            <person name="Webb J.S."/>
            <person name="Jaromczyk J."/>
            <person name="Schardl C.L."/>
        </authorList>
    </citation>
    <scope>NUCLEOTIDE SEQUENCE [LARGE SCALE GENOMIC DNA]</scope>
    <source>
        <strain evidence="3">CY1</strain>
    </source>
</reference>
<proteinExistence type="predicted"/>
<dbReference type="STRING" id="1469647.BC351_37165"/>
<accession>A0A1V4HC67</accession>